<dbReference type="OrthoDB" id="1099523at2"/>
<feature type="chain" id="PRO_5038575887" evidence="3">
    <location>
        <begin position="21"/>
        <end position="440"/>
    </location>
</feature>
<protein>
    <submittedName>
        <fullName evidence="5">Metalloendopeptidase</fullName>
    </submittedName>
</protein>
<dbReference type="SUPFAM" id="SSF57997">
    <property type="entry name" value="Tropomyosin"/>
    <property type="match status" value="1"/>
</dbReference>
<keyword evidence="1 3" id="KW-0732">Signal</keyword>
<dbReference type="PANTHER" id="PTHR21666">
    <property type="entry name" value="PEPTIDASE-RELATED"/>
    <property type="match status" value="1"/>
</dbReference>
<name>A0A512HV95_9ACTN</name>
<evidence type="ECO:0000259" key="4">
    <source>
        <dbReference type="Pfam" id="PF01551"/>
    </source>
</evidence>
<dbReference type="RefSeq" id="WP_146827227.1">
    <property type="nucleotide sequence ID" value="NZ_BAAAYQ010000005.1"/>
</dbReference>
<reference evidence="5 6" key="1">
    <citation type="submission" date="2019-07" db="EMBL/GenBank/DDBJ databases">
        <title>Whole genome shotgun sequence of Aeromicrobium flavum NBRC 107625.</title>
        <authorList>
            <person name="Hosoyama A."/>
            <person name="Uohara A."/>
            <person name="Ohji S."/>
            <person name="Ichikawa N."/>
        </authorList>
    </citation>
    <scope>NUCLEOTIDE SEQUENCE [LARGE SCALE GENOMIC DNA]</scope>
    <source>
        <strain evidence="5 6">NBRC 107625</strain>
    </source>
</reference>
<dbReference type="InterPro" id="IPR011055">
    <property type="entry name" value="Dup_hybrid_motif"/>
</dbReference>
<feature type="domain" description="M23ase beta-sheet core" evidence="4">
    <location>
        <begin position="338"/>
        <end position="436"/>
    </location>
</feature>
<sequence>MRKPLLALALSITLVASLSAPTFGGEKDDVKREQRANKQRLKDAQDEVQESTQAARDAKRALDAASSRLAAAETELGQTRGKLAVAQAEDARLRAELDKAEAELEAAEAALNAAEKELKQSRGAVESFAVESVMAGDSGLKAFGDLLRGADPGEFSEQMSASTSIGDAQIALMQELAASEVMLGIERDKVEKLRDRVADQKQQAEAVVVQMQALTAQAEAQAASVAQLVTARAGAKRSAEAALAEDQKLLAEQEAERSRLESQMAEIVRQELEAARKAAEAAERARRKKGGGGGGGKDNGGGGGGSGDSGGALSRPVPGPITSPYGMRRHPITGVYKLHDGTDFGVGCGTPIRAAAGGRIISQYYNGAYGNRVILNNGVKRGKSIITTYNHLSRFARGSGAKVSRGEVIGYVGSTGYSTGCHLHFMVLANGQTTQPMNWL</sequence>
<dbReference type="SUPFAM" id="SSF51261">
    <property type="entry name" value="Duplicated hybrid motif"/>
    <property type="match status" value="1"/>
</dbReference>
<feature type="region of interest" description="Disordered" evidence="2">
    <location>
        <begin position="278"/>
        <end position="326"/>
    </location>
</feature>
<dbReference type="EMBL" id="BJZQ01000006">
    <property type="protein sequence ID" value="GEO89355.1"/>
    <property type="molecule type" value="Genomic_DNA"/>
</dbReference>
<dbReference type="CDD" id="cd12797">
    <property type="entry name" value="M23_peptidase"/>
    <property type="match status" value="1"/>
</dbReference>
<dbReference type="Pfam" id="PF01551">
    <property type="entry name" value="Peptidase_M23"/>
    <property type="match status" value="1"/>
</dbReference>
<evidence type="ECO:0000256" key="2">
    <source>
        <dbReference type="SAM" id="MobiDB-lite"/>
    </source>
</evidence>
<feature type="region of interest" description="Disordered" evidence="2">
    <location>
        <begin position="21"/>
        <end position="60"/>
    </location>
</feature>
<dbReference type="AlphaFoldDB" id="A0A512HV95"/>
<dbReference type="InterPro" id="IPR016047">
    <property type="entry name" value="M23ase_b-sheet_dom"/>
</dbReference>
<dbReference type="Gene3D" id="1.20.120.330">
    <property type="entry name" value="Nucleotidyltransferases domain 2"/>
    <property type="match status" value="1"/>
</dbReference>
<dbReference type="InterPro" id="IPR050570">
    <property type="entry name" value="Cell_wall_metabolism_enzyme"/>
</dbReference>
<keyword evidence="6" id="KW-1185">Reference proteome</keyword>
<evidence type="ECO:0000256" key="3">
    <source>
        <dbReference type="SAM" id="SignalP"/>
    </source>
</evidence>
<comment type="caution">
    <text evidence="5">The sequence shown here is derived from an EMBL/GenBank/DDBJ whole genome shotgun (WGS) entry which is preliminary data.</text>
</comment>
<evidence type="ECO:0000256" key="1">
    <source>
        <dbReference type="ARBA" id="ARBA00022729"/>
    </source>
</evidence>
<dbReference type="Gene3D" id="2.70.70.10">
    <property type="entry name" value="Glucose Permease (Domain IIA)"/>
    <property type="match status" value="1"/>
</dbReference>
<feature type="compositionally biased region" description="Basic and acidic residues" evidence="2">
    <location>
        <begin position="25"/>
        <end position="45"/>
    </location>
</feature>
<feature type="signal peptide" evidence="3">
    <location>
        <begin position="1"/>
        <end position="20"/>
    </location>
</feature>
<evidence type="ECO:0000313" key="5">
    <source>
        <dbReference type="EMBL" id="GEO89355.1"/>
    </source>
</evidence>
<dbReference type="GO" id="GO:0004222">
    <property type="term" value="F:metalloendopeptidase activity"/>
    <property type="evidence" value="ECO:0007669"/>
    <property type="project" value="TreeGrafter"/>
</dbReference>
<organism evidence="5 6">
    <name type="scientific">Aeromicrobium flavum</name>
    <dbReference type="NCBI Taxonomy" id="416568"/>
    <lineage>
        <taxon>Bacteria</taxon>
        <taxon>Bacillati</taxon>
        <taxon>Actinomycetota</taxon>
        <taxon>Actinomycetes</taxon>
        <taxon>Propionibacteriales</taxon>
        <taxon>Nocardioidaceae</taxon>
        <taxon>Aeromicrobium</taxon>
    </lineage>
</organism>
<gene>
    <name evidence="5" type="ORF">AFL01nite_16820</name>
</gene>
<proteinExistence type="predicted"/>
<feature type="compositionally biased region" description="Gly residues" evidence="2">
    <location>
        <begin position="291"/>
        <end position="310"/>
    </location>
</feature>
<accession>A0A512HV95</accession>
<dbReference type="PANTHER" id="PTHR21666:SF289">
    <property type="entry name" value="L-ALA--D-GLU ENDOPEPTIDASE"/>
    <property type="match status" value="1"/>
</dbReference>
<evidence type="ECO:0000313" key="6">
    <source>
        <dbReference type="Proteomes" id="UP000321769"/>
    </source>
</evidence>
<dbReference type="Proteomes" id="UP000321769">
    <property type="component" value="Unassembled WGS sequence"/>
</dbReference>